<reference evidence="2" key="2">
    <citation type="submission" date="2023-04" db="EMBL/GenBank/DDBJ databases">
        <authorList>
            <person name="Bruccoleri R.E."/>
            <person name="Oakeley E.J."/>
            <person name="Faust A.-M."/>
            <person name="Dessus-Babus S."/>
            <person name="Altorfer M."/>
            <person name="Burckhardt D."/>
            <person name="Oertli M."/>
            <person name="Naumann U."/>
            <person name="Petersen F."/>
            <person name="Wong J."/>
        </authorList>
    </citation>
    <scope>NUCLEOTIDE SEQUENCE</scope>
    <source>
        <strain evidence="2">GSM-AAB239-AS_SAM_17_03QT</strain>
        <tissue evidence="2">Leaf</tissue>
    </source>
</reference>
<feature type="transmembrane region" description="Helical" evidence="1">
    <location>
        <begin position="79"/>
        <end position="102"/>
    </location>
</feature>
<protein>
    <submittedName>
        <fullName evidence="2">Acyl-CoA-binding domain-containing protein 4-like</fullName>
    </submittedName>
</protein>
<evidence type="ECO:0000313" key="2">
    <source>
        <dbReference type="EMBL" id="KAJ6800556.1"/>
    </source>
</evidence>
<gene>
    <name evidence="2" type="ORF">M6B38_201040</name>
</gene>
<comment type="caution">
    <text evidence="2">The sequence shown here is derived from an EMBL/GenBank/DDBJ whole genome shotgun (WGS) entry which is preliminary data.</text>
</comment>
<sequence length="123" mass="13962">MRFPPKFLPKFFLVDPASSPHLISSPKTSPSWNPNPAGTPIFSSLITRWNLRHRWNPLYRCSAEAEDGHDGRRTGKTDLFNHFLGLILGFVFIYFLGLYLFLCFLNPPFSLNSPFSGSISLSL</sequence>
<name>A0AAX6E911_IRIPA</name>
<organism evidence="2 3">
    <name type="scientific">Iris pallida</name>
    <name type="common">Sweet iris</name>
    <dbReference type="NCBI Taxonomy" id="29817"/>
    <lineage>
        <taxon>Eukaryota</taxon>
        <taxon>Viridiplantae</taxon>
        <taxon>Streptophyta</taxon>
        <taxon>Embryophyta</taxon>
        <taxon>Tracheophyta</taxon>
        <taxon>Spermatophyta</taxon>
        <taxon>Magnoliopsida</taxon>
        <taxon>Liliopsida</taxon>
        <taxon>Asparagales</taxon>
        <taxon>Iridaceae</taxon>
        <taxon>Iridoideae</taxon>
        <taxon>Irideae</taxon>
        <taxon>Iris</taxon>
    </lineage>
</organism>
<evidence type="ECO:0000313" key="3">
    <source>
        <dbReference type="Proteomes" id="UP001140949"/>
    </source>
</evidence>
<accession>A0AAX6E911</accession>
<keyword evidence="1" id="KW-1133">Transmembrane helix</keyword>
<keyword evidence="3" id="KW-1185">Reference proteome</keyword>
<keyword evidence="1" id="KW-0812">Transmembrane</keyword>
<dbReference type="Proteomes" id="UP001140949">
    <property type="component" value="Unassembled WGS sequence"/>
</dbReference>
<dbReference type="AlphaFoldDB" id="A0AAX6E911"/>
<evidence type="ECO:0000256" key="1">
    <source>
        <dbReference type="SAM" id="Phobius"/>
    </source>
</evidence>
<proteinExistence type="predicted"/>
<dbReference type="EMBL" id="JANAVB010038619">
    <property type="protein sequence ID" value="KAJ6800556.1"/>
    <property type="molecule type" value="Genomic_DNA"/>
</dbReference>
<reference evidence="2" key="1">
    <citation type="journal article" date="2023" name="GigaByte">
        <title>Genome assembly of the bearded iris, Iris pallida Lam.</title>
        <authorList>
            <person name="Bruccoleri R.E."/>
            <person name="Oakeley E.J."/>
            <person name="Faust A.M.E."/>
            <person name="Altorfer M."/>
            <person name="Dessus-Babus S."/>
            <person name="Burckhardt D."/>
            <person name="Oertli M."/>
            <person name="Naumann U."/>
            <person name="Petersen F."/>
            <person name="Wong J."/>
        </authorList>
    </citation>
    <scope>NUCLEOTIDE SEQUENCE</scope>
    <source>
        <strain evidence="2">GSM-AAB239-AS_SAM_17_03QT</strain>
    </source>
</reference>
<keyword evidence="1" id="KW-0472">Membrane</keyword>